<evidence type="ECO:0000256" key="1">
    <source>
        <dbReference type="SAM" id="Phobius"/>
    </source>
</evidence>
<protein>
    <recommendedName>
        <fullName evidence="3">ABC transporter permease</fullName>
    </recommendedName>
</protein>
<dbReference type="Proteomes" id="UP000194860">
    <property type="component" value="Unassembled WGS sequence"/>
</dbReference>
<dbReference type="Pfam" id="PF06182">
    <property type="entry name" value="ABC2_membrane_6"/>
    <property type="match status" value="1"/>
</dbReference>
<dbReference type="PANTHER" id="PTHR36832:SF1">
    <property type="entry name" value="SLR1174 PROTEIN"/>
    <property type="match status" value="1"/>
</dbReference>
<evidence type="ECO:0000313" key="2">
    <source>
        <dbReference type="EMBL" id="OTY26794.1"/>
    </source>
</evidence>
<accession>A0A243ALH4</accession>
<evidence type="ECO:0008006" key="3">
    <source>
        <dbReference type="Google" id="ProtNLM"/>
    </source>
</evidence>
<dbReference type="InterPro" id="IPR010390">
    <property type="entry name" value="ABC-2_transporter-like"/>
</dbReference>
<comment type="caution">
    <text evidence="2">The sequence shown here is derived from an EMBL/GenBank/DDBJ whole genome shotgun (WGS) entry which is preliminary data.</text>
</comment>
<dbReference type="AlphaFoldDB" id="A0A243ALH4"/>
<feature type="transmembrane region" description="Helical" evidence="1">
    <location>
        <begin position="58"/>
        <end position="77"/>
    </location>
</feature>
<name>A0A243ALH4_BACTU</name>
<dbReference type="EMBL" id="NFDG01000038">
    <property type="protein sequence ID" value="OTY26794.1"/>
    <property type="molecule type" value="Genomic_DNA"/>
</dbReference>
<organism evidence="2">
    <name type="scientific">Bacillus thuringiensis serovar navarrensis</name>
    <dbReference type="NCBI Taxonomy" id="339658"/>
    <lineage>
        <taxon>Bacteria</taxon>
        <taxon>Bacillati</taxon>
        <taxon>Bacillota</taxon>
        <taxon>Bacilli</taxon>
        <taxon>Bacillales</taxon>
        <taxon>Bacillaceae</taxon>
        <taxon>Bacillus</taxon>
        <taxon>Bacillus cereus group</taxon>
    </lineage>
</organism>
<feature type="transmembrane region" description="Helical" evidence="1">
    <location>
        <begin position="228"/>
        <end position="250"/>
    </location>
</feature>
<keyword evidence="1" id="KW-0472">Membrane</keyword>
<sequence length="262" mass="29851">MYSKLMRTTFKSATVYKFNVLTKIIATLIAVFAVRQVWTVLYENPPANGVNVTLDVMLTYMTISIVLQSLYTPTIVWEVSQKIQNGQIAQEFQRPWNFEFAMLSRSFGLILANIMTVVIPIGVITVFIFPISISSSWIMWCAFLFSIFAGIIINFCVQFFISLLAFVFVEVWGFEIVIGLATSFLSGQLIPLWFFPEFLQKIAQFLPFRGMYDIPLSIITGQVNFQNVLGLLTFQIMWAVGLIIIIRLVVRYFQRVLVVAGG</sequence>
<gene>
    <name evidence="2" type="ORF">BK732_05475</name>
</gene>
<proteinExistence type="predicted"/>
<feature type="transmembrane region" description="Helical" evidence="1">
    <location>
        <begin position="137"/>
        <end position="169"/>
    </location>
</feature>
<dbReference type="RefSeq" id="WP_088031226.1">
    <property type="nucleotide sequence ID" value="NZ_NFDG01000038.1"/>
</dbReference>
<reference evidence="2" key="1">
    <citation type="submission" date="2016-10" db="EMBL/GenBank/DDBJ databases">
        <title>Comparative genomics of Bacillus thuringiensis reveals a path to pathogens against multiple invertebrate hosts.</title>
        <authorList>
            <person name="Zheng J."/>
            <person name="Gao Q."/>
            <person name="Liu H."/>
            <person name="Peng D."/>
            <person name="Ruan L."/>
            <person name="Sun M."/>
        </authorList>
    </citation>
    <scope>NUCLEOTIDE SEQUENCE [LARGE SCALE GENOMIC DNA]</scope>
    <source>
        <strain evidence="2">BGSC 4BM1</strain>
    </source>
</reference>
<keyword evidence="1" id="KW-0812">Transmembrane</keyword>
<feature type="transmembrane region" description="Helical" evidence="1">
    <location>
        <begin position="176"/>
        <end position="195"/>
    </location>
</feature>
<feature type="transmembrane region" description="Helical" evidence="1">
    <location>
        <begin position="107"/>
        <end position="131"/>
    </location>
</feature>
<feature type="transmembrane region" description="Helical" evidence="1">
    <location>
        <begin position="20"/>
        <end position="38"/>
    </location>
</feature>
<dbReference type="PANTHER" id="PTHR36832">
    <property type="entry name" value="SLR1174 PROTEIN-RELATED"/>
    <property type="match status" value="1"/>
</dbReference>
<keyword evidence="1" id="KW-1133">Transmembrane helix</keyword>